<evidence type="ECO:0000256" key="2">
    <source>
        <dbReference type="ARBA" id="ARBA00022857"/>
    </source>
</evidence>
<dbReference type="GO" id="GO:0016491">
    <property type="term" value="F:oxidoreductase activity"/>
    <property type="evidence" value="ECO:0007669"/>
    <property type="project" value="UniProtKB-KW"/>
</dbReference>
<sequence length="351" mass="37618">MSTGNGGDALAPIEVTGNRMKMRPRWIPTIEYTVQNMMISMATIVAACASLFFTSMVVLPLAFTRALFSRRSLTLLPPPASLKRGKVVLIVGASRGIGLEVLKQYCPEPGTTVIAVSKNADSMRNALIQLGDTPATLQMETIDLAGSPKAIAEAISILDEKYGPISHLYAISGISNHLKDGTPWNVDVAEQMIRVNVSGTVAMAMTMYERMKGRKYGKICIVGSVAGLFSPANMITYASTKAFINNFSTSLRVLASASNIDVVTVEPGFIDTRMTQKMRGQGSTVPGLEFASAESLASRMKSAVERGGVGVVSFPIRQSVMMSALKAVNPICEEVGRYWSMKSGMAGKKIT</sequence>
<evidence type="ECO:0000313" key="6">
    <source>
        <dbReference type="Proteomes" id="UP000307440"/>
    </source>
</evidence>
<keyword evidence="4" id="KW-1133">Transmembrane helix</keyword>
<dbReference type="Proteomes" id="UP000307440">
    <property type="component" value="Unassembled WGS sequence"/>
</dbReference>
<keyword evidence="4" id="KW-0472">Membrane</keyword>
<dbReference type="OrthoDB" id="7289984at2759"/>
<keyword evidence="4" id="KW-0812">Transmembrane</keyword>
<dbReference type="SUPFAM" id="SSF51735">
    <property type="entry name" value="NAD(P)-binding Rossmann-fold domains"/>
    <property type="match status" value="1"/>
</dbReference>
<dbReference type="Pfam" id="PF00106">
    <property type="entry name" value="adh_short"/>
    <property type="match status" value="1"/>
</dbReference>
<evidence type="ECO:0000256" key="3">
    <source>
        <dbReference type="ARBA" id="ARBA00023002"/>
    </source>
</evidence>
<evidence type="ECO:0000313" key="5">
    <source>
        <dbReference type="EMBL" id="TFK22722.1"/>
    </source>
</evidence>
<dbReference type="EMBL" id="ML210234">
    <property type="protein sequence ID" value="TFK22722.1"/>
    <property type="molecule type" value="Genomic_DNA"/>
</dbReference>
<accession>A0A5C3KQM2</accession>
<dbReference type="PANTHER" id="PTHR42901:SF1">
    <property type="entry name" value="ALCOHOL DEHYDROGENASE"/>
    <property type="match status" value="1"/>
</dbReference>
<dbReference type="PROSITE" id="PS00061">
    <property type="entry name" value="ADH_SHORT"/>
    <property type="match status" value="1"/>
</dbReference>
<keyword evidence="2" id="KW-0521">NADP</keyword>
<dbReference type="STRING" id="230819.A0A5C3KQM2"/>
<keyword evidence="3" id="KW-0560">Oxidoreductase</keyword>
<keyword evidence="6" id="KW-1185">Reference proteome</keyword>
<comment type="similarity">
    <text evidence="1">Belongs to the short-chain dehydrogenases/reductases (SDR) family.</text>
</comment>
<dbReference type="Gene3D" id="3.40.50.720">
    <property type="entry name" value="NAD(P)-binding Rossmann-like Domain"/>
    <property type="match status" value="1"/>
</dbReference>
<dbReference type="InterPro" id="IPR036291">
    <property type="entry name" value="NAD(P)-bd_dom_sf"/>
</dbReference>
<organism evidence="5 6">
    <name type="scientific">Coprinopsis marcescibilis</name>
    <name type="common">Agaric fungus</name>
    <name type="synonym">Psathyrella marcescibilis</name>
    <dbReference type="NCBI Taxonomy" id="230819"/>
    <lineage>
        <taxon>Eukaryota</taxon>
        <taxon>Fungi</taxon>
        <taxon>Dikarya</taxon>
        <taxon>Basidiomycota</taxon>
        <taxon>Agaricomycotina</taxon>
        <taxon>Agaricomycetes</taxon>
        <taxon>Agaricomycetidae</taxon>
        <taxon>Agaricales</taxon>
        <taxon>Agaricineae</taxon>
        <taxon>Psathyrellaceae</taxon>
        <taxon>Coprinopsis</taxon>
    </lineage>
</organism>
<evidence type="ECO:0000256" key="1">
    <source>
        <dbReference type="ARBA" id="ARBA00006484"/>
    </source>
</evidence>
<feature type="transmembrane region" description="Helical" evidence="4">
    <location>
        <begin position="38"/>
        <end position="63"/>
    </location>
</feature>
<feature type="transmembrane region" description="Helical" evidence="4">
    <location>
        <begin position="216"/>
        <end position="238"/>
    </location>
</feature>
<dbReference type="PANTHER" id="PTHR42901">
    <property type="entry name" value="ALCOHOL DEHYDROGENASE"/>
    <property type="match status" value="1"/>
</dbReference>
<dbReference type="AlphaFoldDB" id="A0A5C3KQM2"/>
<proteinExistence type="inferred from homology"/>
<dbReference type="InterPro" id="IPR020904">
    <property type="entry name" value="Sc_DH/Rdtase_CS"/>
</dbReference>
<name>A0A5C3KQM2_COPMA</name>
<reference evidence="5 6" key="1">
    <citation type="journal article" date="2019" name="Nat. Ecol. Evol.">
        <title>Megaphylogeny resolves global patterns of mushroom evolution.</title>
        <authorList>
            <person name="Varga T."/>
            <person name="Krizsan K."/>
            <person name="Foldi C."/>
            <person name="Dima B."/>
            <person name="Sanchez-Garcia M."/>
            <person name="Sanchez-Ramirez S."/>
            <person name="Szollosi G.J."/>
            <person name="Szarkandi J.G."/>
            <person name="Papp V."/>
            <person name="Albert L."/>
            <person name="Andreopoulos W."/>
            <person name="Angelini C."/>
            <person name="Antonin V."/>
            <person name="Barry K.W."/>
            <person name="Bougher N.L."/>
            <person name="Buchanan P."/>
            <person name="Buyck B."/>
            <person name="Bense V."/>
            <person name="Catcheside P."/>
            <person name="Chovatia M."/>
            <person name="Cooper J."/>
            <person name="Damon W."/>
            <person name="Desjardin D."/>
            <person name="Finy P."/>
            <person name="Geml J."/>
            <person name="Haridas S."/>
            <person name="Hughes K."/>
            <person name="Justo A."/>
            <person name="Karasinski D."/>
            <person name="Kautmanova I."/>
            <person name="Kiss B."/>
            <person name="Kocsube S."/>
            <person name="Kotiranta H."/>
            <person name="LaButti K.M."/>
            <person name="Lechner B.E."/>
            <person name="Liimatainen K."/>
            <person name="Lipzen A."/>
            <person name="Lukacs Z."/>
            <person name="Mihaltcheva S."/>
            <person name="Morgado L.N."/>
            <person name="Niskanen T."/>
            <person name="Noordeloos M.E."/>
            <person name="Ohm R.A."/>
            <person name="Ortiz-Santana B."/>
            <person name="Ovrebo C."/>
            <person name="Racz N."/>
            <person name="Riley R."/>
            <person name="Savchenko A."/>
            <person name="Shiryaev A."/>
            <person name="Soop K."/>
            <person name="Spirin V."/>
            <person name="Szebenyi C."/>
            <person name="Tomsovsky M."/>
            <person name="Tulloss R.E."/>
            <person name="Uehling J."/>
            <person name="Grigoriev I.V."/>
            <person name="Vagvolgyi C."/>
            <person name="Papp T."/>
            <person name="Martin F.M."/>
            <person name="Miettinen O."/>
            <person name="Hibbett D.S."/>
            <person name="Nagy L.G."/>
        </authorList>
    </citation>
    <scope>NUCLEOTIDE SEQUENCE [LARGE SCALE GENOMIC DNA]</scope>
    <source>
        <strain evidence="5 6">CBS 121175</strain>
    </source>
</reference>
<evidence type="ECO:0000256" key="4">
    <source>
        <dbReference type="SAM" id="Phobius"/>
    </source>
</evidence>
<dbReference type="PRINTS" id="PR00081">
    <property type="entry name" value="GDHRDH"/>
</dbReference>
<dbReference type="InterPro" id="IPR002347">
    <property type="entry name" value="SDR_fam"/>
</dbReference>
<protein>
    <submittedName>
        <fullName evidence="5">NAD(P)-binding protein</fullName>
    </submittedName>
</protein>
<gene>
    <name evidence="5" type="ORF">FA15DRAFT_595621</name>
</gene>